<evidence type="ECO:0000313" key="5">
    <source>
        <dbReference type="EMBL" id="KAL3426644.1"/>
    </source>
</evidence>
<name>A0ABR4PTE8_9HELO</name>
<dbReference type="EMBL" id="JBFCZG010000001">
    <property type="protein sequence ID" value="KAL3426644.1"/>
    <property type="molecule type" value="Genomic_DNA"/>
</dbReference>
<protein>
    <recommendedName>
        <fullName evidence="3">Carboxylic ester hydrolase</fullName>
        <ecNumber evidence="3">3.1.1.-</ecNumber>
    </recommendedName>
</protein>
<reference evidence="5 6" key="1">
    <citation type="submission" date="2024-06" db="EMBL/GenBank/DDBJ databases">
        <title>Complete genome of Phlyctema vagabunda strain 19-DSS-EL-015.</title>
        <authorList>
            <person name="Fiorenzani C."/>
        </authorList>
    </citation>
    <scope>NUCLEOTIDE SEQUENCE [LARGE SCALE GENOMIC DNA]</scope>
    <source>
        <strain evidence="5 6">19-DSS-EL-015</strain>
    </source>
</reference>
<sequence length="505" mass="56016">MTSTIRHSSLHASLTGTETSCDGTKVSHFRGIPYGQIPGRFERATLFDDWMGDDGLDCTRFGPQCPQNKVDVTHLLRIPKDLTEGEAPAQEEDEFRCLNLNVSIPSERQDSKSLLPVLLWIHGGSQVVSYPPPSHRCVDTTPLIAQSISLGKPIIIVTFNYRLNVFSFGDGKEKNLAIKDQKLAIEWVVKHIEGFGGDKNNITLAGESAGSIYVHAHIVTGAPVQRAILQSGTLHLSPPLPEEKGNTLISNLSLEASGKSIISLRDASPEKILSQLSQNNINTMWIQEEPELTGWEDCDTQIEELLIGDVEYESVIWHNGIDASGAAEIAAAFDSDIEYGARLRDLYGIYVDRHRASVNGALDFITDVRFALPVEEISKRRRAQGRTTYQYVMDEPNPWQASSRAHHALDLVFLFGAYDLAFKPAAARVALAIQTKWIDFVNGTPPWSDDKRFAFGPFGNCTEIENEDYGARRRVRCFDFLRGIERSRLLAISGKLAAGKISLHN</sequence>
<dbReference type="SUPFAM" id="SSF53474">
    <property type="entry name" value="alpha/beta-Hydrolases"/>
    <property type="match status" value="1"/>
</dbReference>
<keyword evidence="2 3" id="KW-0378">Hydrolase</keyword>
<dbReference type="PANTHER" id="PTHR43142:SF5">
    <property type="entry name" value="CARBOXYLIC ESTER HYDROLASE"/>
    <property type="match status" value="1"/>
</dbReference>
<proteinExistence type="inferred from homology"/>
<evidence type="ECO:0000256" key="2">
    <source>
        <dbReference type="ARBA" id="ARBA00022801"/>
    </source>
</evidence>
<evidence type="ECO:0000256" key="3">
    <source>
        <dbReference type="RuleBase" id="RU361235"/>
    </source>
</evidence>
<comment type="similarity">
    <text evidence="1 3">Belongs to the type-B carboxylesterase/lipase family.</text>
</comment>
<dbReference type="InterPro" id="IPR019826">
    <property type="entry name" value="Carboxylesterase_B_AS"/>
</dbReference>
<dbReference type="InterPro" id="IPR002018">
    <property type="entry name" value="CarbesteraseB"/>
</dbReference>
<comment type="caution">
    <text evidence="5">The sequence shown here is derived from an EMBL/GenBank/DDBJ whole genome shotgun (WGS) entry which is preliminary data.</text>
</comment>
<dbReference type="InterPro" id="IPR029058">
    <property type="entry name" value="AB_hydrolase_fold"/>
</dbReference>
<dbReference type="Gene3D" id="3.40.50.1820">
    <property type="entry name" value="alpha/beta hydrolase"/>
    <property type="match status" value="1"/>
</dbReference>
<dbReference type="Proteomes" id="UP001629113">
    <property type="component" value="Unassembled WGS sequence"/>
</dbReference>
<dbReference type="PANTHER" id="PTHR43142">
    <property type="entry name" value="CARBOXYLIC ESTER HYDROLASE"/>
    <property type="match status" value="1"/>
</dbReference>
<feature type="domain" description="Carboxylesterase type B" evidence="4">
    <location>
        <begin position="13"/>
        <end position="451"/>
    </location>
</feature>
<dbReference type="EC" id="3.1.1.-" evidence="3"/>
<gene>
    <name evidence="5" type="ORF">PVAG01_00153</name>
</gene>
<evidence type="ECO:0000259" key="4">
    <source>
        <dbReference type="Pfam" id="PF00135"/>
    </source>
</evidence>
<dbReference type="PROSITE" id="PS00122">
    <property type="entry name" value="CARBOXYLESTERASE_B_1"/>
    <property type="match status" value="1"/>
</dbReference>
<keyword evidence="6" id="KW-1185">Reference proteome</keyword>
<evidence type="ECO:0000313" key="6">
    <source>
        <dbReference type="Proteomes" id="UP001629113"/>
    </source>
</evidence>
<dbReference type="Pfam" id="PF00135">
    <property type="entry name" value="COesterase"/>
    <property type="match status" value="1"/>
</dbReference>
<accession>A0ABR4PTE8</accession>
<evidence type="ECO:0000256" key="1">
    <source>
        <dbReference type="ARBA" id="ARBA00005964"/>
    </source>
</evidence>
<organism evidence="5 6">
    <name type="scientific">Phlyctema vagabunda</name>
    <dbReference type="NCBI Taxonomy" id="108571"/>
    <lineage>
        <taxon>Eukaryota</taxon>
        <taxon>Fungi</taxon>
        <taxon>Dikarya</taxon>
        <taxon>Ascomycota</taxon>
        <taxon>Pezizomycotina</taxon>
        <taxon>Leotiomycetes</taxon>
        <taxon>Helotiales</taxon>
        <taxon>Dermateaceae</taxon>
        <taxon>Phlyctema</taxon>
    </lineage>
</organism>